<evidence type="ECO:0000256" key="1">
    <source>
        <dbReference type="ARBA" id="ARBA00004613"/>
    </source>
</evidence>
<keyword evidence="3" id="KW-0732">Signal</keyword>
<sequence>MKKVYQLIGTTALSTSLLLGVSAVENSDQAIAANSESETTPWYNYDGYTYNNPSFVLDYNFVEALYADNVTINGYQTEYDAKTGTGGHSSKVYDTTILKNDNGKVGTIMFDVKSGVVTKAEFKKAHEATMLVDEGDQYLKYGTLNQHYLASFDKDGYLVHMEIGVIPQ</sequence>
<comment type="similarity">
    <text evidence="4">Belongs to the IsaB family.</text>
</comment>
<protein>
    <recommendedName>
        <fullName evidence="5">Immunodominant staphylococcal antigen B</fullName>
    </recommendedName>
</protein>
<dbReference type="EMBL" id="RXWV01000012">
    <property type="protein sequence ID" value="RTX74748.1"/>
    <property type="molecule type" value="Genomic_DNA"/>
</dbReference>
<comment type="subcellular location">
    <subcellularLocation>
        <location evidence="1">Secreted</location>
    </subcellularLocation>
</comment>
<dbReference type="RefSeq" id="WP_126476536.1">
    <property type="nucleotide sequence ID" value="NZ_RXWV01000012.1"/>
</dbReference>
<dbReference type="AlphaFoldDB" id="A0AAJ4SJY3"/>
<accession>A0AAJ4SJY3</accession>
<comment type="caution">
    <text evidence="6">The sequence shown here is derived from an EMBL/GenBank/DDBJ whole genome shotgun (WGS) entry which is preliminary data.</text>
</comment>
<reference evidence="6 7" key="1">
    <citation type="submission" date="2018-10" db="EMBL/GenBank/DDBJ databases">
        <title>A collection Staphylococci species genome sequencing.</title>
        <authorList>
            <person name="Cole K."/>
        </authorList>
    </citation>
    <scope>NUCLEOTIDE SEQUENCE [LARGE SCALE GENOMIC DNA]</scope>
    <source>
        <strain evidence="7">NCTC 12218</strain>
    </source>
</reference>
<dbReference type="Proteomes" id="UP000274792">
    <property type="component" value="Unassembled WGS sequence"/>
</dbReference>
<dbReference type="InterPro" id="IPR058086">
    <property type="entry name" value="IsaB"/>
</dbReference>
<evidence type="ECO:0000256" key="4">
    <source>
        <dbReference type="ARBA" id="ARBA00093777"/>
    </source>
</evidence>
<organism evidence="6 7">
    <name type="scientific">Mammaliicoccus sciuri</name>
    <name type="common">Staphylococcus sciuri</name>
    <dbReference type="NCBI Taxonomy" id="1296"/>
    <lineage>
        <taxon>Bacteria</taxon>
        <taxon>Bacillati</taxon>
        <taxon>Bacillota</taxon>
        <taxon>Bacilli</taxon>
        <taxon>Bacillales</taxon>
        <taxon>Staphylococcaceae</taxon>
        <taxon>Mammaliicoccus</taxon>
    </lineage>
</organism>
<keyword evidence="2" id="KW-0964">Secreted</keyword>
<name>A0AAJ4SJY3_MAMSC</name>
<dbReference type="NCBIfam" id="NF047686">
    <property type="entry name" value="IsaB_fam"/>
    <property type="match status" value="1"/>
</dbReference>
<evidence type="ECO:0000256" key="3">
    <source>
        <dbReference type="ARBA" id="ARBA00022729"/>
    </source>
</evidence>
<evidence type="ECO:0000256" key="5">
    <source>
        <dbReference type="ARBA" id="ARBA00093792"/>
    </source>
</evidence>
<evidence type="ECO:0000256" key="2">
    <source>
        <dbReference type="ARBA" id="ARBA00022525"/>
    </source>
</evidence>
<gene>
    <name evidence="6" type="ORF">CD117_02160</name>
</gene>
<evidence type="ECO:0000313" key="6">
    <source>
        <dbReference type="EMBL" id="RTX74748.1"/>
    </source>
</evidence>
<proteinExistence type="inferred from homology"/>
<evidence type="ECO:0000313" key="7">
    <source>
        <dbReference type="Proteomes" id="UP000274792"/>
    </source>
</evidence>